<evidence type="ECO:0000256" key="2">
    <source>
        <dbReference type="ARBA" id="ARBA00022989"/>
    </source>
</evidence>
<dbReference type="GO" id="GO:0022857">
    <property type="term" value="F:transmembrane transporter activity"/>
    <property type="evidence" value="ECO:0007669"/>
    <property type="project" value="InterPro"/>
</dbReference>
<keyword evidence="1 4" id="KW-0812">Transmembrane</keyword>
<dbReference type="PANTHER" id="PTHR23518">
    <property type="entry name" value="C-METHYLTRANSFERASE"/>
    <property type="match status" value="1"/>
</dbReference>
<reference evidence="5 6" key="1">
    <citation type="submission" date="2020-08" db="EMBL/GenBank/DDBJ databases">
        <title>Bridging the membrane lipid divide: bacteria of the FCB group superphylum have the potential to synthesize archaeal ether lipids.</title>
        <authorList>
            <person name="Villanueva L."/>
            <person name="Von Meijenfeldt F.A.B."/>
            <person name="Westbye A.B."/>
            <person name="Yadav S."/>
            <person name="Hopmans E.C."/>
            <person name="Dutilh B.E."/>
            <person name="Sinninghe Damste J.S."/>
        </authorList>
    </citation>
    <scope>NUCLEOTIDE SEQUENCE [LARGE SCALE GENOMIC DNA]</scope>
    <source>
        <strain evidence="5">NIOZ-UU30</strain>
    </source>
</reference>
<feature type="transmembrane region" description="Helical" evidence="4">
    <location>
        <begin position="113"/>
        <end position="135"/>
    </location>
</feature>
<sequence length="170" mass="17677">MTVTESSSTGISSTVWALGCVSMFMDISSEMIHSLLPVFLVSVLGAPVGPHRTHGGRAGDFLIVSDLTLAVAKADWQVALGAAIWGIHMGLTQGLLAAMVADTSRQDLRGTALGVFSLASGIAILFGSLIAGLLWDRFGAPATFYAGAIFSGCALIGFLLYRRLLAGCSR</sequence>
<dbReference type="PANTHER" id="PTHR23518:SF2">
    <property type="entry name" value="MAJOR FACILITATOR SUPERFAMILY TRANSPORTER"/>
    <property type="match status" value="1"/>
</dbReference>
<accession>A0A8J6NV84</accession>
<name>A0A8J6NV84_9BACT</name>
<organism evidence="5 6">
    <name type="scientific">Candidatus Desulfatibia profunda</name>
    <dbReference type="NCBI Taxonomy" id="2841695"/>
    <lineage>
        <taxon>Bacteria</taxon>
        <taxon>Pseudomonadati</taxon>
        <taxon>Thermodesulfobacteriota</taxon>
        <taxon>Desulfobacteria</taxon>
        <taxon>Desulfobacterales</taxon>
        <taxon>Desulfobacterales incertae sedis</taxon>
        <taxon>Candidatus Desulfatibia</taxon>
    </lineage>
</organism>
<evidence type="ECO:0000256" key="1">
    <source>
        <dbReference type="ARBA" id="ARBA00022692"/>
    </source>
</evidence>
<proteinExistence type="predicted"/>
<dbReference type="EMBL" id="JACNJH010000166">
    <property type="protein sequence ID" value="MBC8362059.1"/>
    <property type="molecule type" value="Genomic_DNA"/>
</dbReference>
<evidence type="ECO:0000256" key="3">
    <source>
        <dbReference type="ARBA" id="ARBA00023136"/>
    </source>
</evidence>
<comment type="caution">
    <text evidence="5">The sequence shown here is derived from an EMBL/GenBank/DDBJ whole genome shotgun (WGS) entry which is preliminary data.</text>
</comment>
<dbReference type="InterPro" id="IPR011701">
    <property type="entry name" value="MFS"/>
</dbReference>
<dbReference type="InterPro" id="IPR036259">
    <property type="entry name" value="MFS_trans_sf"/>
</dbReference>
<dbReference type="Proteomes" id="UP000603434">
    <property type="component" value="Unassembled WGS sequence"/>
</dbReference>
<evidence type="ECO:0000256" key="4">
    <source>
        <dbReference type="SAM" id="Phobius"/>
    </source>
</evidence>
<keyword evidence="3 4" id="KW-0472">Membrane</keyword>
<dbReference type="Pfam" id="PF07690">
    <property type="entry name" value="MFS_1"/>
    <property type="match status" value="1"/>
</dbReference>
<keyword evidence="2 4" id="KW-1133">Transmembrane helix</keyword>
<dbReference type="AlphaFoldDB" id="A0A8J6NV84"/>
<feature type="transmembrane region" description="Helical" evidence="4">
    <location>
        <begin position="141"/>
        <end position="161"/>
    </location>
</feature>
<dbReference type="Gene3D" id="1.20.1250.20">
    <property type="entry name" value="MFS general substrate transporter like domains"/>
    <property type="match status" value="1"/>
</dbReference>
<evidence type="ECO:0000313" key="6">
    <source>
        <dbReference type="Proteomes" id="UP000603434"/>
    </source>
</evidence>
<dbReference type="SUPFAM" id="SSF103473">
    <property type="entry name" value="MFS general substrate transporter"/>
    <property type="match status" value="1"/>
</dbReference>
<evidence type="ECO:0000313" key="5">
    <source>
        <dbReference type="EMBL" id="MBC8362059.1"/>
    </source>
</evidence>
<gene>
    <name evidence="5" type="ORF">H8E23_11750</name>
</gene>
<feature type="transmembrane region" description="Helical" evidence="4">
    <location>
        <begin position="76"/>
        <end position="101"/>
    </location>
</feature>
<protein>
    <submittedName>
        <fullName evidence="5">MFS transporter</fullName>
    </submittedName>
</protein>